<dbReference type="InterPro" id="IPR006204">
    <property type="entry name" value="GHMP_kinase_N_dom"/>
</dbReference>
<dbReference type="EMBL" id="PRCK01000001">
    <property type="protein sequence ID" value="RTJ96812.1"/>
    <property type="molecule type" value="Genomic_DNA"/>
</dbReference>
<comment type="pathway">
    <text evidence="6">Isoprenoid biosynthesis; isopentenyl diphosphate biosynthesis via DXP pathway; isopentenyl diphosphate from 1-deoxy-D-xylulose 5-phosphate: step 3/6.</text>
</comment>
<comment type="similarity">
    <text evidence="6">Belongs to the GHMP kinase family. IspE subfamily.</text>
</comment>
<dbReference type="PANTHER" id="PTHR43527">
    <property type="entry name" value="4-DIPHOSPHOCYTIDYL-2-C-METHYL-D-ERYTHRITOL KINASE, CHLOROPLASTIC"/>
    <property type="match status" value="1"/>
</dbReference>
<evidence type="ECO:0000313" key="9">
    <source>
        <dbReference type="EMBL" id="RTJ96812.1"/>
    </source>
</evidence>
<dbReference type="Gene3D" id="3.30.230.10">
    <property type="match status" value="1"/>
</dbReference>
<evidence type="ECO:0000256" key="4">
    <source>
        <dbReference type="ARBA" id="ARBA00022777"/>
    </source>
</evidence>
<dbReference type="NCBIfam" id="TIGR00154">
    <property type="entry name" value="ispE"/>
    <property type="match status" value="1"/>
</dbReference>
<keyword evidence="4 6" id="KW-0418">Kinase</keyword>
<dbReference type="AlphaFoldDB" id="A0A1E7NKT8"/>
<evidence type="ECO:0000256" key="6">
    <source>
        <dbReference type="HAMAP-Rule" id="MF_00061"/>
    </source>
</evidence>
<dbReference type="EC" id="2.7.1.148" evidence="6"/>
<dbReference type="InterPro" id="IPR004424">
    <property type="entry name" value="IspE"/>
</dbReference>
<dbReference type="NCBIfam" id="NF003216">
    <property type="entry name" value="PRK04181.1"/>
    <property type="match status" value="1"/>
</dbReference>
<gene>
    <name evidence="6" type="primary">ispE</name>
    <name evidence="9" type="ORF">C3H42_01065</name>
    <name evidence="8" type="ORF">C3H57_01120</name>
</gene>
<keyword evidence="2 6" id="KW-0808">Transferase</keyword>
<comment type="catalytic activity">
    <reaction evidence="6">
        <text>4-CDP-2-C-methyl-D-erythritol + ATP = 4-CDP-2-C-methyl-D-erythritol 2-phosphate + ADP + H(+)</text>
        <dbReference type="Rhea" id="RHEA:18437"/>
        <dbReference type="ChEBI" id="CHEBI:15378"/>
        <dbReference type="ChEBI" id="CHEBI:30616"/>
        <dbReference type="ChEBI" id="CHEBI:57823"/>
        <dbReference type="ChEBI" id="CHEBI:57919"/>
        <dbReference type="ChEBI" id="CHEBI:456216"/>
        <dbReference type="EC" id="2.7.1.148"/>
    </reaction>
</comment>
<keyword evidence="5 6" id="KW-0067">ATP-binding</keyword>
<dbReference type="SUPFAM" id="SSF54211">
    <property type="entry name" value="Ribosomal protein S5 domain 2-like"/>
    <property type="match status" value="1"/>
</dbReference>
<evidence type="ECO:0000256" key="3">
    <source>
        <dbReference type="ARBA" id="ARBA00022741"/>
    </source>
</evidence>
<dbReference type="SUPFAM" id="SSF55060">
    <property type="entry name" value="GHMP Kinase, C-terminal domain"/>
    <property type="match status" value="1"/>
</dbReference>
<dbReference type="RefSeq" id="WP_044780194.1">
    <property type="nucleotide sequence ID" value="NZ_CAKJUK010000002.1"/>
</dbReference>
<dbReference type="Pfam" id="PF00288">
    <property type="entry name" value="GHMP_kinases_N"/>
    <property type="match status" value="1"/>
</dbReference>
<dbReference type="Gene3D" id="3.30.70.890">
    <property type="entry name" value="GHMP kinase, C-terminal domain"/>
    <property type="match status" value="1"/>
</dbReference>
<dbReference type="InterPro" id="IPR020568">
    <property type="entry name" value="Ribosomal_Su5_D2-typ_SF"/>
</dbReference>
<evidence type="ECO:0000256" key="5">
    <source>
        <dbReference type="ARBA" id="ARBA00022840"/>
    </source>
</evidence>
<reference evidence="10 11" key="1">
    <citation type="journal article" date="2019" name="Appl. Environ. Microbiol.">
        <title>Population genetics and characterization of Campylobacter jejuni isolates in western jackdaws and game birds in Finland.</title>
        <authorList>
            <person name="Kovanen S."/>
            <person name="Rossi M."/>
            <person name="Pohja-Mykra M."/>
            <person name="Nieminen T."/>
            <person name="Raunio-Saarnisto M."/>
            <person name="Sauvala M."/>
            <person name="Fredriksson-Ahomaa M."/>
            <person name="Hanninen M.L."/>
            <person name="Kivisto R."/>
        </authorList>
    </citation>
    <scope>NUCLEOTIDE SEQUENCE [LARGE SCALE GENOMIC DNA]</scope>
    <source>
        <strain evidence="9 10">CB296</strain>
        <strain evidence="8 11">CB313</strain>
    </source>
</reference>
<dbReference type="GO" id="GO:0050515">
    <property type="term" value="F:4-(cytidine 5'-diphospho)-2-C-methyl-D-erythritol kinase activity"/>
    <property type="evidence" value="ECO:0007669"/>
    <property type="project" value="UniProtKB-UniRule"/>
</dbReference>
<organism evidence="8 11">
    <name type="scientific">Campylobacter jejuni</name>
    <dbReference type="NCBI Taxonomy" id="197"/>
    <lineage>
        <taxon>Bacteria</taxon>
        <taxon>Pseudomonadati</taxon>
        <taxon>Campylobacterota</taxon>
        <taxon>Epsilonproteobacteria</taxon>
        <taxon>Campylobacterales</taxon>
        <taxon>Campylobacteraceae</taxon>
        <taxon>Campylobacter</taxon>
    </lineage>
</organism>
<evidence type="ECO:0000256" key="1">
    <source>
        <dbReference type="ARBA" id="ARBA00017473"/>
    </source>
</evidence>
<dbReference type="GO" id="GO:0016114">
    <property type="term" value="P:terpenoid biosynthetic process"/>
    <property type="evidence" value="ECO:0007669"/>
    <property type="project" value="UniProtKB-UniRule"/>
</dbReference>
<comment type="caution">
    <text evidence="8">The sequence shown here is derived from an EMBL/GenBank/DDBJ whole genome shotgun (WGS) entry which is preliminary data.</text>
</comment>
<dbReference type="UniPathway" id="UPA00056">
    <property type="reaction ID" value="UER00094"/>
</dbReference>
<feature type="active site" evidence="6">
    <location>
        <position position="137"/>
    </location>
</feature>
<dbReference type="EMBL" id="PRBV01000001">
    <property type="protein sequence ID" value="RTJ80948.1"/>
    <property type="molecule type" value="Genomic_DNA"/>
</dbReference>
<dbReference type="GO" id="GO:0005524">
    <property type="term" value="F:ATP binding"/>
    <property type="evidence" value="ECO:0007669"/>
    <property type="project" value="UniProtKB-UniRule"/>
</dbReference>
<keyword evidence="6" id="KW-0414">Isoprene biosynthesis</keyword>
<feature type="domain" description="GHMP kinase N-terminal" evidence="7">
    <location>
        <begin position="62"/>
        <end position="144"/>
    </location>
</feature>
<evidence type="ECO:0000259" key="7">
    <source>
        <dbReference type="Pfam" id="PF00288"/>
    </source>
</evidence>
<accession>A0A1E7NKT8</accession>
<name>A0A1E7NKT8_CAMJU</name>
<dbReference type="InterPro" id="IPR036554">
    <property type="entry name" value="GHMP_kinase_C_sf"/>
</dbReference>
<evidence type="ECO:0000313" key="8">
    <source>
        <dbReference type="EMBL" id="RTJ80948.1"/>
    </source>
</evidence>
<proteinExistence type="inferred from homology"/>
<keyword evidence="3 6" id="KW-0547">Nucleotide-binding</keyword>
<sequence length="255" mass="29229">MKAYAKANIFLKLTGFDSRKYHLLESRFILLKDLFDELELVDKESDSKKEFEIISNFKCENNIIQKAYLLLSKRYNNELKELFSKKSLKLTKNIPVCAGLGGGSSDCASFLLLMNETLNLKLNLQELINLSIQLGSDIAFFLSGFHSANVSGCGEIIKEFEDDTPNLKWTFPQISCQTKAVYDEFDRGIFDFQKNNNQAQIYKKLSTKELLQNFKNKELNDLFTPCATLYPKMKSYLQEDFFLSGSGSSVFKVDR</sequence>
<protein>
    <recommendedName>
        <fullName evidence="1 6">4-diphosphocytidyl-2-C-methyl-D-erythritol kinase</fullName>
        <shortName evidence="6">CMK</shortName>
        <ecNumber evidence="6">2.7.1.148</ecNumber>
    </recommendedName>
    <alternativeName>
        <fullName evidence="6">4-(cytidine-5'-diphospho)-2-C-methyl-D-erythritol kinase</fullName>
    </alternativeName>
</protein>
<evidence type="ECO:0000256" key="2">
    <source>
        <dbReference type="ARBA" id="ARBA00022679"/>
    </source>
</evidence>
<dbReference type="GO" id="GO:0019288">
    <property type="term" value="P:isopentenyl diphosphate biosynthetic process, methylerythritol 4-phosphate pathway"/>
    <property type="evidence" value="ECO:0007669"/>
    <property type="project" value="UniProtKB-UniRule"/>
</dbReference>
<dbReference type="PIRSF" id="PIRSF010376">
    <property type="entry name" value="IspE"/>
    <property type="match status" value="1"/>
</dbReference>
<dbReference type="HAMAP" id="MF_00061">
    <property type="entry name" value="IspE"/>
    <property type="match status" value="1"/>
</dbReference>
<comment type="function">
    <text evidence="6">Catalyzes the phosphorylation of the position 2 hydroxy group of 4-diphosphocytidyl-2C-methyl-D-erythritol.</text>
</comment>
<evidence type="ECO:0000313" key="11">
    <source>
        <dbReference type="Proteomes" id="UP000288507"/>
    </source>
</evidence>
<feature type="binding site" evidence="6">
    <location>
        <begin position="95"/>
        <end position="105"/>
    </location>
    <ligand>
        <name>ATP</name>
        <dbReference type="ChEBI" id="CHEBI:30616"/>
    </ligand>
</feature>
<feature type="active site" evidence="6">
    <location>
        <position position="6"/>
    </location>
</feature>
<dbReference type="Proteomes" id="UP000287237">
    <property type="component" value="Unassembled WGS sequence"/>
</dbReference>
<evidence type="ECO:0000313" key="10">
    <source>
        <dbReference type="Proteomes" id="UP000287237"/>
    </source>
</evidence>
<dbReference type="PANTHER" id="PTHR43527:SF2">
    <property type="entry name" value="4-DIPHOSPHOCYTIDYL-2-C-METHYL-D-ERYTHRITOL KINASE, CHLOROPLASTIC"/>
    <property type="match status" value="1"/>
</dbReference>
<dbReference type="Proteomes" id="UP000288507">
    <property type="component" value="Unassembled WGS sequence"/>
</dbReference>
<dbReference type="InterPro" id="IPR014721">
    <property type="entry name" value="Ribsml_uS5_D2-typ_fold_subgr"/>
</dbReference>